<reference evidence="1 2" key="1">
    <citation type="submission" date="2019-04" db="EMBL/GenBank/DDBJ databases">
        <title>Microbes associate with the intestines of laboratory mice.</title>
        <authorList>
            <person name="Navarre W."/>
            <person name="Wong E."/>
            <person name="Huang K."/>
            <person name="Tropini C."/>
            <person name="Ng K."/>
            <person name="Yu B."/>
        </authorList>
    </citation>
    <scope>NUCLEOTIDE SEQUENCE [LARGE SCALE GENOMIC DNA]</scope>
    <source>
        <strain evidence="1 2">NM70_E10</strain>
    </source>
</reference>
<keyword evidence="2" id="KW-1185">Reference proteome</keyword>
<organism evidence="1 2">
    <name type="scientific">Bacteroides acidifaciens</name>
    <dbReference type="NCBI Taxonomy" id="85831"/>
    <lineage>
        <taxon>Bacteria</taxon>
        <taxon>Pseudomonadati</taxon>
        <taxon>Bacteroidota</taxon>
        <taxon>Bacteroidia</taxon>
        <taxon>Bacteroidales</taxon>
        <taxon>Bacteroidaceae</taxon>
        <taxon>Bacteroides</taxon>
    </lineage>
</organism>
<dbReference type="AlphaFoldDB" id="A0A4S2B022"/>
<dbReference type="EMBL" id="SRZA01000008">
    <property type="protein sequence ID" value="TGY07121.1"/>
    <property type="molecule type" value="Genomic_DNA"/>
</dbReference>
<dbReference type="Proteomes" id="UP000305751">
    <property type="component" value="Unassembled WGS sequence"/>
</dbReference>
<evidence type="ECO:0000313" key="1">
    <source>
        <dbReference type="EMBL" id="TGY07121.1"/>
    </source>
</evidence>
<accession>A0A4S2B022</accession>
<dbReference type="RefSeq" id="WP_136013791.1">
    <property type="nucleotide sequence ID" value="NZ_SRZA01000008.1"/>
</dbReference>
<name>A0A4S2B022_9BACE</name>
<gene>
    <name evidence="1" type="ORF">E5356_05180</name>
</gene>
<evidence type="ECO:0000313" key="2">
    <source>
        <dbReference type="Proteomes" id="UP000305751"/>
    </source>
</evidence>
<proteinExistence type="predicted"/>
<comment type="caution">
    <text evidence="1">The sequence shown here is derived from an EMBL/GenBank/DDBJ whole genome shotgun (WGS) entry which is preliminary data.</text>
</comment>
<sequence length="92" mass="10747">MSDRKRVNISVDPKTYDRLQSLKKQYGYKNACELVVAFVHILIDRLEDAGNRKYDLPEDDGAYIDNMFEDLGHVQRTPDGTVPVRHNRKKIR</sequence>
<protein>
    <submittedName>
        <fullName evidence="1">Uncharacterized protein</fullName>
    </submittedName>
</protein>